<dbReference type="EMBL" id="AP003209">
    <property type="protein sequence ID" value="BAC00560.1"/>
    <property type="molecule type" value="Genomic_DNA"/>
</dbReference>
<proteinExistence type="predicted"/>
<feature type="compositionally biased region" description="Polar residues" evidence="1">
    <location>
        <begin position="1"/>
        <end position="10"/>
    </location>
</feature>
<sequence>MRWHISSNTWCPGGGDGRRARRRGNEQTDGQSDTLFLGHPHGDPIESRLQDLNICNPGYHHPLCFVSASSSPLTPNHSGEVQPRGGGYLGLGCTACGGSGIGRVLRVGCGGGEGRRGVEISRQLAAAA</sequence>
<feature type="region of interest" description="Disordered" evidence="1">
    <location>
        <begin position="1"/>
        <end position="42"/>
    </location>
</feature>
<accession>Q8LJP1</accession>
<protein>
    <submittedName>
        <fullName evidence="2">Uncharacterized protein</fullName>
    </submittedName>
</protein>
<gene>
    <name evidence="2" type="primary">B1189A09.17</name>
</gene>
<organism evidence="2">
    <name type="scientific">Oryza sativa subsp. japonica</name>
    <name type="common">Rice</name>
    <dbReference type="NCBI Taxonomy" id="39947"/>
    <lineage>
        <taxon>Eukaryota</taxon>
        <taxon>Viridiplantae</taxon>
        <taxon>Streptophyta</taxon>
        <taxon>Embryophyta</taxon>
        <taxon>Tracheophyta</taxon>
        <taxon>Spermatophyta</taxon>
        <taxon>Magnoliopsida</taxon>
        <taxon>Liliopsida</taxon>
        <taxon>Poales</taxon>
        <taxon>Poaceae</taxon>
        <taxon>BOP clade</taxon>
        <taxon>Oryzoideae</taxon>
        <taxon>Oryzeae</taxon>
        <taxon>Oryzinae</taxon>
        <taxon>Oryza</taxon>
        <taxon>Oryza sativa</taxon>
    </lineage>
</organism>
<dbReference type="Proteomes" id="UP000817658">
    <property type="component" value="Chromosome 1"/>
</dbReference>
<name>Q8LJP1_ORYSJ</name>
<evidence type="ECO:0000256" key="1">
    <source>
        <dbReference type="SAM" id="MobiDB-lite"/>
    </source>
</evidence>
<dbReference type="AlphaFoldDB" id="Q8LJP1"/>
<evidence type="ECO:0000313" key="2">
    <source>
        <dbReference type="EMBL" id="BAC00560.1"/>
    </source>
</evidence>
<reference evidence="2" key="1">
    <citation type="journal article" date="2002" name="Nature">
        <title>The genome sequence and structure of rice chromosome 1.</title>
        <authorList>
            <person name="Sasaki T."/>
            <person name="Matsumoto T."/>
            <person name="Yamamoto K."/>
            <person name="Sakata K."/>
            <person name="Baba T."/>
            <person name="Katayose Y."/>
            <person name="Wu J."/>
            <person name="Niimura Y."/>
            <person name="Cheng Z."/>
            <person name="Nagamura Y."/>
            <person name="Antonio B.A."/>
            <person name="Kanamori H."/>
            <person name="Hosokawa S."/>
            <person name="Masukawa M."/>
            <person name="Arikawa K."/>
            <person name="Chiden Y."/>
            <person name="Hayashi M."/>
            <person name="Okamoto M."/>
            <person name="Ando T."/>
            <person name="Aoki H."/>
            <person name="Arita K."/>
            <person name="Hamada M."/>
            <person name="Harada C."/>
            <person name="Hijishita S."/>
            <person name="Honda M."/>
            <person name="Ichikawa Y."/>
            <person name="Idonuma A."/>
            <person name="Iijima M."/>
            <person name="Ikeda M."/>
            <person name="Ikeno M."/>
            <person name="Itoh S."/>
            <person name="Itoh T."/>
            <person name="Itoh Y."/>
            <person name="Itoh Y."/>
            <person name="Iwabuchi A."/>
            <person name="Kamiya K."/>
            <person name="Karasawa W."/>
            <person name="Katagiri S."/>
            <person name="Kikuta A."/>
            <person name="Kobayashi N."/>
            <person name="Kono I."/>
            <person name="Machita K."/>
            <person name="Maehara T."/>
            <person name="Mizuno H."/>
            <person name="Mizubayashi T."/>
            <person name="Mukai Y."/>
            <person name="Nagasaki H."/>
            <person name="Nakashima M."/>
            <person name="Nakama Y."/>
            <person name="Nakamichi Y."/>
            <person name="Nakamura M."/>
            <person name="Namiki N."/>
            <person name="Negishi M."/>
            <person name="Ohta I."/>
            <person name="Ono N."/>
            <person name="Saji S."/>
            <person name="Sakai K."/>
            <person name="Shibata M."/>
            <person name="Shimokawa T."/>
            <person name="Shomura A."/>
            <person name="Song J."/>
            <person name="Takazaki Y."/>
            <person name="Terasawa K."/>
            <person name="Tsuji K."/>
            <person name="Waki K."/>
            <person name="Yamagata H."/>
            <person name="Yamane H."/>
            <person name="Yoshiki S."/>
            <person name="Yoshihara R."/>
            <person name="Yukawa K."/>
            <person name="Zhong H."/>
            <person name="Iwama H."/>
            <person name="Endo T."/>
            <person name="Ito H."/>
            <person name="Hahn J.H."/>
            <person name="Kim H.I."/>
            <person name="Eun M.Y."/>
            <person name="Yano M."/>
            <person name="Jiang J."/>
            <person name="Gojobori T."/>
        </authorList>
    </citation>
    <scope>NUCLEOTIDE SEQUENCE [LARGE SCALE GENOMIC DNA]</scope>
</reference>